<keyword evidence="2" id="KW-1185">Reference proteome</keyword>
<dbReference type="EMBL" id="MU393429">
    <property type="protein sequence ID" value="KAI4869620.1"/>
    <property type="molecule type" value="Genomic_DNA"/>
</dbReference>
<reference evidence="1 2" key="1">
    <citation type="journal article" date="2022" name="New Phytol.">
        <title>Ecological generalism drives hyperdiversity of secondary metabolite gene clusters in xylarialean endophytes.</title>
        <authorList>
            <person name="Franco M.E.E."/>
            <person name="Wisecaver J.H."/>
            <person name="Arnold A.E."/>
            <person name="Ju Y.M."/>
            <person name="Slot J.C."/>
            <person name="Ahrendt S."/>
            <person name="Moore L.P."/>
            <person name="Eastman K.E."/>
            <person name="Scott K."/>
            <person name="Konkel Z."/>
            <person name="Mondo S.J."/>
            <person name="Kuo A."/>
            <person name="Hayes R.D."/>
            <person name="Haridas S."/>
            <person name="Andreopoulos B."/>
            <person name="Riley R."/>
            <person name="LaButti K."/>
            <person name="Pangilinan J."/>
            <person name="Lipzen A."/>
            <person name="Amirebrahimi M."/>
            <person name="Yan J."/>
            <person name="Adam C."/>
            <person name="Keymanesh K."/>
            <person name="Ng V."/>
            <person name="Louie K."/>
            <person name="Northen T."/>
            <person name="Drula E."/>
            <person name="Henrissat B."/>
            <person name="Hsieh H.M."/>
            <person name="Youens-Clark K."/>
            <person name="Lutzoni F."/>
            <person name="Miadlikowska J."/>
            <person name="Eastwood D.C."/>
            <person name="Hamelin R.C."/>
            <person name="Grigoriev I.V."/>
            <person name="U'Ren J.M."/>
        </authorList>
    </citation>
    <scope>NUCLEOTIDE SEQUENCE [LARGE SCALE GENOMIC DNA]</scope>
    <source>
        <strain evidence="1 2">CBS 119005</strain>
    </source>
</reference>
<dbReference type="Proteomes" id="UP001497700">
    <property type="component" value="Unassembled WGS sequence"/>
</dbReference>
<proteinExistence type="predicted"/>
<accession>A0ACB9ZCT7</accession>
<gene>
    <name evidence="1" type="ORF">F4820DRAFT_406321</name>
</gene>
<evidence type="ECO:0000313" key="1">
    <source>
        <dbReference type="EMBL" id="KAI4869620.1"/>
    </source>
</evidence>
<name>A0ACB9ZCT7_9PEZI</name>
<protein>
    <submittedName>
        <fullName evidence="1">Alpha/beta-hydrolase</fullName>
    </submittedName>
</protein>
<evidence type="ECO:0000313" key="2">
    <source>
        <dbReference type="Proteomes" id="UP001497700"/>
    </source>
</evidence>
<organism evidence="1 2">
    <name type="scientific">Hypoxylon rubiginosum</name>
    <dbReference type="NCBI Taxonomy" id="110542"/>
    <lineage>
        <taxon>Eukaryota</taxon>
        <taxon>Fungi</taxon>
        <taxon>Dikarya</taxon>
        <taxon>Ascomycota</taxon>
        <taxon>Pezizomycotina</taxon>
        <taxon>Sordariomycetes</taxon>
        <taxon>Xylariomycetidae</taxon>
        <taxon>Xylariales</taxon>
        <taxon>Hypoxylaceae</taxon>
        <taxon>Hypoxylon</taxon>
    </lineage>
</organism>
<comment type="caution">
    <text evidence="1">The sequence shown here is derived from an EMBL/GenBank/DDBJ whole genome shotgun (WGS) entry which is preliminary data.</text>
</comment>
<sequence length="881" mass="96637">MDSSKSTAGQLPPIPRQTRQQSRRKAIDPSMHLQLRGDDKDRAGIPPASPEVISSLITSLSVISKPANKHFEGQSLSLPNSPGAGSFGVEYGTFVGNKKLDRLKEEVDLDELAASPPTIRTAKPPSGFSPLTAPKSPRRESSGGLKSLLRNSSRPSSKGSLSSHDDTRSIGNLSIERGVPPTPELRKQRSHDSWGRKQGRGHKGLMYMSSKERLRASESERKRASSASAGGKSNSLNGLSSRPDTILAETPIREEPSDSPTKDKMLDLSPSIDSGNFQRPIPARDSSLRKTGTNVKRSSHRSSRTRRESDNGLDDVIPENSEQNRSRDLSHSRRRHLSRAQSEVVDPKSMRDGSLPPEMPRSARAIPPPAKRNSDSDYTHQRSRSYSTDVNGFEDGAPFPAVSQSRRRSGQGNDRRKSGRATPDPSDIIRPKRSSSRLKRLSAGTKSPEPYDKRKESTTPEPIIGYERPASADSVDDAVESYLCSPRLSQKIRHPQTGRVISFSEVGDAEGSAVFCCVGMGLTRYITAFYDELALTLKLRLITPDRPGVGDSESYADGTATPLSWPDDVYAICQALKITKFSILAHSAGAIYALATALRMPQHIRGRIHLLAPWIPPSQMNVFGTSQAMPPSNAIPTSQRILRALPTPFLKAANSSFMTATSSSITSSLPKNNPRRGKRKSSAPVGRDTPVANRRDITPGMDKENMGIDQLNGKPPPLSATENMDRYRPADNEFNPQAAVLTAAADAMADKERQMTYDLRLTHAIWELATTGANPAVDLLVCLERRHTIGFRYVDITRPVTIHHGSRDTRVPVENVKWLGKTMRRCEVRVLEGEGHGLMASAAVMGSVLMEISKEWDDWMILTNSNKRTDDRGRSVRATAR</sequence>